<reference evidence="1" key="1">
    <citation type="submission" date="2006-10" db="EMBL/GenBank/DDBJ databases">
        <title>Complete sequence of Solibacter usitatus Ellin6076.</title>
        <authorList>
            <consortium name="US DOE Joint Genome Institute"/>
            <person name="Copeland A."/>
            <person name="Lucas S."/>
            <person name="Lapidus A."/>
            <person name="Barry K."/>
            <person name="Detter J.C."/>
            <person name="Glavina del Rio T."/>
            <person name="Hammon N."/>
            <person name="Israni S."/>
            <person name="Dalin E."/>
            <person name="Tice H."/>
            <person name="Pitluck S."/>
            <person name="Thompson L.S."/>
            <person name="Brettin T."/>
            <person name="Bruce D."/>
            <person name="Han C."/>
            <person name="Tapia R."/>
            <person name="Gilna P."/>
            <person name="Schmutz J."/>
            <person name="Larimer F."/>
            <person name="Land M."/>
            <person name="Hauser L."/>
            <person name="Kyrpides N."/>
            <person name="Mikhailova N."/>
            <person name="Janssen P.H."/>
            <person name="Kuske C.R."/>
            <person name="Richardson P."/>
        </authorList>
    </citation>
    <scope>NUCLEOTIDE SEQUENCE</scope>
    <source>
        <strain evidence="1">Ellin6076</strain>
    </source>
</reference>
<dbReference type="eggNOG" id="ENOG5033017">
    <property type="taxonomic scope" value="Bacteria"/>
</dbReference>
<dbReference type="InterPro" id="IPR005361">
    <property type="entry name" value="UPF0158"/>
</dbReference>
<protein>
    <submittedName>
        <fullName evidence="1">Uncharacterized protein</fullName>
    </submittedName>
</protein>
<dbReference type="STRING" id="234267.Acid_3466"/>
<gene>
    <name evidence="1" type="ordered locus">Acid_3466</name>
</gene>
<proteinExistence type="predicted"/>
<dbReference type="HOGENOM" id="CLU_137359_1_0_0"/>
<dbReference type="EMBL" id="CP000473">
    <property type="protein sequence ID" value="ABJ84439.1"/>
    <property type="molecule type" value="Genomic_DNA"/>
</dbReference>
<organism evidence="1">
    <name type="scientific">Solibacter usitatus (strain Ellin6076)</name>
    <dbReference type="NCBI Taxonomy" id="234267"/>
    <lineage>
        <taxon>Bacteria</taxon>
        <taxon>Pseudomonadati</taxon>
        <taxon>Acidobacteriota</taxon>
        <taxon>Terriglobia</taxon>
        <taxon>Bryobacterales</taxon>
        <taxon>Solibacteraceae</taxon>
        <taxon>Candidatus Solibacter</taxon>
    </lineage>
</organism>
<dbReference type="KEGG" id="sus:Acid_3466"/>
<dbReference type="InParanoid" id="Q021F0"/>
<evidence type="ECO:0000313" key="1">
    <source>
        <dbReference type="EMBL" id="ABJ84439.1"/>
    </source>
</evidence>
<sequence>MAAPVRLKDIVDALQIQVDELSSYVDTVTGKVHTVTRDEIRAAEEEEEEPDLDDEEFAIPWRVFTMDKTLVELPDKREVNEWSIMEEFSESVKSSRIRGELLNAIQGAGAFRYFRDTIKRHRMEQDWYAFRDDALRQIAIDWCEENDIPYA</sequence>
<dbReference type="OrthoDB" id="48384at2"/>
<name>Q021F0_SOLUE</name>
<dbReference type="AlphaFoldDB" id="Q021F0"/>
<accession>Q021F0</accession>
<dbReference type="Pfam" id="PF03682">
    <property type="entry name" value="UPF0158"/>
    <property type="match status" value="1"/>
</dbReference>